<reference evidence="2" key="1">
    <citation type="journal article" date="2019" name="Int. J. Syst. Evol. Microbiol.">
        <title>The Global Catalogue of Microorganisms (GCM) 10K type strain sequencing project: providing services to taxonomists for standard genome sequencing and annotation.</title>
        <authorList>
            <consortium name="The Broad Institute Genomics Platform"/>
            <consortium name="The Broad Institute Genome Sequencing Center for Infectious Disease"/>
            <person name="Wu L."/>
            <person name="Ma J."/>
        </authorList>
    </citation>
    <scope>NUCLEOTIDE SEQUENCE [LARGE SCALE GENOMIC DNA]</scope>
    <source>
        <strain evidence="2">JCM 17440</strain>
    </source>
</reference>
<accession>A0ABP8CAI3</accession>
<protein>
    <recommendedName>
        <fullName evidence="3">FxLD family lantipeptide</fullName>
    </recommendedName>
</protein>
<evidence type="ECO:0000313" key="1">
    <source>
        <dbReference type="EMBL" id="GAA4236585.1"/>
    </source>
</evidence>
<evidence type="ECO:0000313" key="2">
    <source>
        <dbReference type="Proteomes" id="UP001501710"/>
    </source>
</evidence>
<keyword evidence="2" id="KW-1185">Reference proteome</keyword>
<dbReference type="EMBL" id="BAABAS010000015">
    <property type="protein sequence ID" value="GAA4236585.1"/>
    <property type="molecule type" value="Genomic_DNA"/>
</dbReference>
<sequence length="57" mass="5898">MDANADTSAPDAEFRTDDFLLNVRLVSNGPDPWVIGADTSDNCGSGNTSSSACTTNC</sequence>
<dbReference type="RefSeq" id="WP_344900034.1">
    <property type="nucleotide sequence ID" value="NZ_BAABAS010000015.1"/>
</dbReference>
<name>A0ABP8CAI3_9ACTN</name>
<comment type="caution">
    <text evidence="1">The sequence shown here is derived from an EMBL/GenBank/DDBJ whole genome shotgun (WGS) entry which is preliminary data.</text>
</comment>
<dbReference type="InterPro" id="IPR027575">
    <property type="entry name" value="LD_lanti_pre"/>
</dbReference>
<evidence type="ECO:0008006" key="3">
    <source>
        <dbReference type="Google" id="ProtNLM"/>
    </source>
</evidence>
<dbReference type="NCBIfam" id="TIGR04363">
    <property type="entry name" value="LD_lanti_pre"/>
    <property type="match status" value="1"/>
</dbReference>
<proteinExistence type="predicted"/>
<organism evidence="1 2">
    <name type="scientific">Actinomadura meridiana</name>
    <dbReference type="NCBI Taxonomy" id="559626"/>
    <lineage>
        <taxon>Bacteria</taxon>
        <taxon>Bacillati</taxon>
        <taxon>Actinomycetota</taxon>
        <taxon>Actinomycetes</taxon>
        <taxon>Streptosporangiales</taxon>
        <taxon>Thermomonosporaceae</taxon>
        <taxon>Actinomadura</taxon>
    </lineage>
</organism>
<dbReference type="Proteomes" id="UP001501710">
    <property type="component" value="Unassembled WGS sequence"/>
</dbReference>
<gene>
    <name evidence="1" type="ORF">GCM10022254_46600</name>
</gene>